<name>A0A4U9I2Z7_9ENTR</name>
<reference evidence="2 3" key="1">
    <citation type="submission" date="2019-05" db="EMBL/GenBank/DDBJ databases">
        <authorList>
            <consortium name="Pathogen Informatics"/>
        </authorList>
    </citation>
    <scope>NUCLEOTIDE SEQUENCE [LARGE SCALE GENOMIC DNA]</scope>
    <source>
        <strain evidence="2 3">NCTC13032</strain>
    </source>
</reference>
<sequence length="78" mass="8769">MATLDDDLAKAVTEGFRLAQGSIIQPGPDFIGYRRRHRNPGRRLEKDGSQLDETDRSGGCGRCQRRCSCSIREKCKDL</sequence>
<evidence type="ECO:0000256" key="1">
    <source>
        <dbReference type="SAM" id="MobiDB-lite"/>
    </source>
</evidence>
<dbReference type="AlphaFoldDB" id="A0A4U9I2Z7"/>
<protein>
    <submittedName>
        <fullName evidence="2">Uncharacterized protein</fullName>
    </submittedName>
</protein>
<proteinExistence type="predicted"/>
<organism evidence="2 3">
    <name type="scientific">Leclercia adecarboxylata</name>
    <dbReference type="NCBI Taxonomy" id="83655"/>
    <lineage>
        <taxon>Bacteria</taxon>
        <taxon>Pseudomonadati</taxon>
        <taxon>Pseudomonadota</taxon>
        <taxon>Gammaproteobacteria</taxon>
        <taxon>Enterobacterales</taxon>
        <taxon>Enterobacteriaceae</taxon>
        <taxon>Leclercia</taxon>
    </lineage>
</organism>
<feature type="region of interest" description="Disordered" evidence="1">
    <location>
        <begin position="29"/>
        <end position="63"/>
    </location>
</feature>
<accession>A0A4U9I2Z7</accession>
<evidence type="ECO:0000313" key="2">
    <source>
        <dbReference type="EMBL" id="VTP69539.1"/>
    </source>
</evidence>
<dbReference type="Proteomes" id="UP000310719">
    <property type="component" value="Chromosome"/>
</dbReference>
<dbReference type="EMBL" id="LR590464">
    <property type="protein sequence ID" value="VTP69539.1"/>
    <property type="molecule type" value="Genomic_DNA"/>
</dbReference>
<gene>
    <name evidence="2" type="ORF">NCTC13032_04440</name>
</gene>
<feature type="compositionally biased region" description="Basic and acidic residues" evidence="1">
    <location>
        <begin position="42"/>
        <end position="56"/>
    </location>
</feature>
<evidence type="ECO:0000313" key="3">
    <source>
        <dbReference type="Proteomes" id="UP000310719"/>
    </source>
</evidence>